<accession>A0A8S8ZT17</accession>
<proteinExistence type="predicted"/>
<reference evidence="1 2" key="1">
    <citation type="submission" date="2017-07" db="EMBL/GenBank/DDBJ databases">
        <title>Genome sequence of the Sordaria macrospora wild type strain R19027.</title>
        <authorList>
            <person name="Nowrousian M."/>
            <person name="Teichert I."/>
            <person name="Kueck U."/>
        </authorList>
    </citation>
    <scope>NUCLEOTIDE SEQUENCE [LARGE SCALE GENOMIC DNA]</scope>
    <source>
        <strain evidence="1 2">R19027</strain>
        <tissue evidence="1">Mycelium</tissue>
    </source>
</reference>
<sequence>MRRQPELIMTSVTKALALASSTTTPENAWVQTPDVKEEKAPEYSEVLIEKNTRVGSSNTVAKRARYRTKYGRNFLGLVLYYYSEWQDQATTYSTSRGRSLIGTISGIFVVADKSHTEYQLRLKLPTWLLGKAWELHVSAACSGWKIHLKQYAVVPKSSPVFERAVCGNIDGLKKLFSQGVATPYTMDEKGNTLIHHAGRTRRF</sequence>
<dbReference type="VEuPathDB" id="FungiDB:SMAC_12801"/>
<comment type="caution">
    <text evidence="1">The sequence shown here is derived from an EMBL/GenBank/DDBJ whole genome shotgun (WGS) entry which is preliminary data.</text>
</comment>
<evidence type="ECO:0000313" key="2">
    <source>
        <dbReference type="Proteomes" id="UP000433876"/>
    </source>
</evidence>
<protein>
    <submittedName>
        <fullName evidence="1">Uncharacterized protein</fullName>
    </submittedName>
</protein>
<dbReference type="Proteomes" id="UP000433876">
    <property type="component" value="Unassembled WGS sequence"/>
</dbReference>
<gene>
    <name evidence="1" type="ORF">SMACR_12801</name>
</gene>
<dbReference type="AlphaFoldDB" id="A0A8S8ZT17"/>
<dbReference type="EMBL" id="NMPR01000041">
    <property type="protein sequence ID" value="KAA8633193.1"/>
    <property type="molecule type" value="Genomic_DNA"/>
</dbReference>
<evidence type="ECO:0000313" key="1">
    <source>
        <dbReference type="EMBL" id="KAA8633193.1"/>
    </source>
</evidence>
<name>A0A8S8ZT17_SORMA</name>
<organism evidence="1 2">
    <name type="scientific">Sordaria macrospora</name>
    <dbReference type="NCBI Taxonomy" id="5147"/>
    <lineage>
        <taxon>Eukaryota</taxon>
        <taxon>Fungi</taxon>
        <taxon>Dikarya</taxon>
        <taxon>Ascomycota</taxon>
        <taxon>Pezizomycotina</taxon>
        <taxon>Sordariomycetes</taxon>
        <taxon>Sordariomycetidae</taxon>
        <taxon>Sordariales</taxon>
        <taxon>Sordariaceae</taxon>
        <taxon>Sordaria</taxon>
    </lineage>
</organism>